<dbReference type="InterPro" id="IPR006264">
    <property type="entry name" value="EPSP_synthase"/>
</dbReference>
<dbReference type="PIRSF" id="PIRSF000505">
    <property type="entry name" value="EPSPS"/>
    <property type="match status" value="1"/>
</dbReference>
<protein>
    <recommendedName>
        <fullName evidence="7">3-phosphoshikimate 1-carboxyvinyltransferase</fullName>
        <ecNumber evidence="7">2.5.1.19</ecNumber>
    </recommendedName>
    <alternativeName>
        <fullName evidence="7">5-enolpyruvylshikimate-3-phosphate synthase</fullName>
        <shortName evidence="7">EPSP synthase</shortName>
        <shortName evidence="7">EPSPS</shortName>
    </alternativeName>
</protein>
<feature type="binding site" evidence="7">
    <location>
        <position position="400"/>
    </location>
    <ligand>
        <name>phosphoenolpyruvate</name>
        <dbReference type="ChEBI" id="CHEBI:58702"/>
    </ligand>
</feature>
<feature type="binding site" evidence="7">
    <location>
        <position position="328"/>
    </location>
    <ligand>
        <name>3-phosphoshikimate</name>
        <dbReference type="ChEBI" id="CHEBI:145989"/>
    </ligand>
</feature>
<feature type="binding site" evidence="7">
    <location>
        <position position="90"/>
    </location>
    <ligand>
        <name>phosphoenolpyruvate</name>
        <dbReference type="ChEBI" id="CHEBI:58702"/>
    </ligand>
</feature>
<dbReference type="InterPro" id="IPR013792">
    <property type="entry name" value="RNA3'P_cycl/enolpyr_Trfase_a/b"/>
</dbReference>
<feature type="active site" description="Proton acceptor" evidence="7">
    <location>
        <position position="301"/>
    </location>
</feature>
<dbReference type="HAMAP" id="MF_00210">
    <property type="entry name" value="EPSP_synth"/>
    <property type="match status" value="1"/>
</dbReference>
<feature type="binding site" evidence="7">
    <location>
        <position position="162"/>
    </location>
    <ligand>
        <name>phosphoenolpyruvate</name>
        <dbReference type="ChEBI" id="CHEBI:58702"/>
    </ligand>
</feature>
<organism evidence="9 10">
    <name type="scientific">Faecalispora sporosphaeroides</name>
    <dbReference type="NCBI Taxonomy" id="1549"/>
    <lineage>
        <taxon>Bacteria</taxon>
        <taxon>Bacillati</taxon>
        <taxon>Bacillota</taxon>
        <taxon>Clostridia</taxon>
        <taxon>Eubacteriales</taxon>
        <taxon>Oscillospiraceae</taxon>
        <taxon>Faecalispora</taxon>
    </lineage>
</organism>
<dbReference type="CDD" id="cd01556">
    <property type="entry name" value="EPSP_synthase"/>
    <property type="match status" value="1"/>
</dbReference>
<dbReference type="GO" id="GO:0009073">
    <property type="term" value="P:aromatic amino acid family biosynthetic process"/>
    <property type="evidence" value="ECO:0007669"/>
    <property type="project" value="UniProtKB-KW"/>
</dbReference>
<feature type="binding site" evidence="7">
    <location>
        <position position="332"/>
    </location>
    <ligand>
        <name>phosphoenolpyruvate</name>
        <dbReference type="ChEBI" id="CHEBI:58702"/>
    </ligand>
</feature>
<dbReference type="PANTHER" id="PTHR21090">
    <property type="entry name" value="AROM/DEHYDROQUINATE SYNTHASE"/>
    <property type="match status" value="1"/>
</dbReference>
<sequence length="419" mass="44247">MNRAILSPARLCGSVTVPPSKSAAHRAIFCAALARGESRLYHVADSEDMRATLGAIQAMGAEVRREGDTLIVNSGGKWEDEAEIDCGESGSTLRFLIPILAALGIRAELTGRGRLPYRPLDTYLECLPLHGAVLQSRGGLPLSIGGGLIPGEYALPGNISSQFITGLLLALPLLPGDSRIRLTTPLESAGYIDLTLAVLRDFGVEIRPVQNGWDIPGWQQFQPREYTVEGDWSQAAFFLAAGALGGALSIHGLRRDSAQGDRESADLFRRFGAQISWEGDALTVSGAPLRGIEIDAAQIPDLVPVLAATAALAGGRTVITGAARLRLKESDRLDAMTKALSALGAKITQQPDGLVIDGVPQLSPGTAEGRNDHRVVMAVAVAALRGTAPTVITDAQSVAKSYPDFFAEYNRLGGKANVI</sequence>
<comment type="subcellular location">
    <subcellularLocation>
        <location evidence="7">Cytoplasm</location>
    </subcellularLocation>
</comment>
<dbReference type="GO" id="GO:0003866">
    <property type="term" value="F:3-phosphoshikimate 1-carboxyvinyltransferase activity"/>
    <property type="evidence" value="ECO:0007669"/>
    <property type="project" value="UniProtKB-UniRule"/>
</dbReference>
<evidence type="ECO:0000259" key="8">
    <source>
        <dbReference type="Pfam" id="PF00275"/>
    </source>
</evidence>
<dbReference type="AlphaFoldDB" id="A0A928KX65"/>
<proteinExistence type="inferred from homology"/>
<dbReference type="SUPFAM" id="SSF55205">
    <property type="entry name" value="EPT/RTPC-like"/>
    <property type="match status" value="1"/>
</dbReference>
<feature type="domain" description="Enolpyruvate transferase" evidence="8">
    <location>
        <begin position="8"/>
        <end position="407"/>
    </location>
</feature>
<evidence type="ECO:0000313" key="9">
    <source>
        <dbReference type="EMBL" id="MBE6834491.1"/>
    </source>
</evidence>
<gene>
    <name evidence="7 9" type="primary">aroA</name>
    <name evidence="9" type="ORF">E7512_13110</name>
</gene>
<dbReference type="Pfam" id="PF00275">
    <property type="entry name" value="EPSP_synthase"/>
    <property type="match status" value="1"/>
</dbReference>
<feature type="binding site" evidence="7">
    <location>
        <position position="162"/>
    </location>
    <ligand>
        <name>3-phosphoshikimate</name>
        <dbReference type="ChEBI" id="CHEBI:145989"/>
    </ligand>
</feature>
<dbReference type="GO" id="GO:0005737">
    <property type="term" value="C:cytoplasm"/>
    <property type="evidence" value="ECO:0007669"/>
    <property type="project" value="UniProtKB-SubCell"/>
</dbReference>
<feature type="binding site" evidence="7">
    <location>
        <position position="188"/>
    </location>
    <ligand>
        <name>3-phosphoshikimate</name>
        <dbReference type="ChEBI" id="CHEBI:145989"/>
    </ligand>
</feature>
<keyword evidence="5 7" id="KW-0057">Aromatic amino acid biosynthesis</keyword>
<dbReference type="PANTHER" id="PTHR21090:SF5">
    <property type="entry name" value="PENTAFUNCTIONAL AROM POLYPEPTIDE"/>
    <property type="match status" value="1"/>
</dbReference>
<feature type="binding site" evidence="7">
    <location>
        <position position="21"/>
    </location>
    <ligand>
        <name>phosphoenolpyruvate</name>
        <dbReference type="ChEBI" id="CHEBI:58702"/>
    </ligand>
</feature>
<dbReference type="InterPro" id="IPR001986">
    <property type="entry name" value="Enolpyruvate_Tfrase_dom"/>
</dbReference>
<comment type="caution">
    <text evidence="7">Lacks conserved residue(s) required for the propagation of feature annotation.</text>
</comment>
<evidence type="ECO:0000256" key="7">
    <source>
        <dbReference type="HAMAP-Rule" id="MF_00210"/>
    </source>
</evidence>
<keyword evidence="4 7" id="KW-0808">Transferase</keyword>
<comment type="catalytic activity">
    <reaction evidence="6">
        <text>3-phosphoshikimate + phosphoenolpyruvate = 5-O-(1-carboxyvinyl)-3-phosphoshikimate + phosphate</text>
        <dbReference type="Rhea" id="RHEA:21256"/>
        <dbReference type="ChEBI" id="CHEBI:43474"/>
        <dbReference type="ChEBI" id="CHEBI:57701"/>
        <dbReference type="ChEBI" id="CHEBI:58702"/>
        <dbReference type="ChEBI" id="CHEBI:145989"/>
        <dbReference type="EC" id="2.5.1.19"/>
    </reaction>
    <physiologicalReaction direction="left-to-right" evidence="6">
        <dbReference type="Rhea" id="RHEA:21257"/>
    </physiologicalReaction>
</comment>
<dbReference type="RefSeq" id="WP_326840890.1">
    <property type="nucleotide sequence ID" value="NZ_SVNY01000007.1"/>
</dbReference>
<keyword evidence="3 7" id="KW-0028">Amino-acid biosynthesis</keyword>
<feature type="binding site" evidence="7">
    <location>
        <position position="22"/>
    </location>
    <ligand>
        <name>3-phosphoshikimate</name>
        <dbReference type="ChEBI" id="CHEBI:145989"/>
    </ligand>
</feature>
<dbReference type="NCBIfam" id="TIGR01356">
    <property type="entry name" value="aroA"/>
    <property type="match status" value="1"/>
</dbReference>
<dbReference type="GO" id="GO:0009423">
    <property type="term" value="P:chorismate biosynthetic process"/>
    <property type="evidence" value="ECO:0007669"/>
    <property type="project" value="UniProtKB-UniRule"/>
</dbReference>
<feature type="binding site" evidence="7">
    <location>
        <position position="118"/>
    </location>
    <ligand>
        <name>phosphoenolpyruvate</name>
        <dbReference type="ChEBI" id="CHEBI:58702"/>
    </ligand>
</feature>
<dbReference type="EMBL" id="SVNY01000007">
    <property type="protein sequence ID" value="MBE6834491.1"/>
    <property type="molecule type" value="Genomic_DNA"/>
</dbReference>
<dbReference type="PROSITE" id="PS00885">
    <property type="entry name" value="EPSP_SYNTHASE_2"/>
    <property type="match status" value="1"/>
</dbReference>
<reference evidence="9" key="1">
    <citation type="submission" date="2019-04" db="EMBL/GenBank/DDBJ databases">
        <title>Evolution of Biomass-Degrading Anaerobic Consortia Revealed by Metagenomics.</title>
        <authorList>
            <person name="Peng X."/>
        </authorList>
    </citation>
    <scope>NUCLEOTIDE SEQUENCE</scope>
    <source>
        <strain evidence="9">SIG551</strain>
    </source>
</reference>
<feature type="binding site" evidence="7">
    <location>
        <position position="26"/>
    </location>
    <ligand>
        <name>3-phosphoshikimate</name>
        <dbReference type="ChEBI" id="CHEBI:145989"/>
    </ligand>
</feature>
<feature type="binding site" evidence="7">
    <location>
        <position position="21"/>
    </location>
    <ligand>
        <name>3-phosphoshikimate</name>
        <dbReference type="ChEBI" id="CHEBI:145989"/>
    </ligand>
</feature>
<comment type="pathway">
    <text evidence="1 7">Metabolic intermediate biosynthesis; chorismate biosynthesis; chorismate from D-erythrose 4-phosphate and phosphoenolpyruvate: step 6/7.</text>
</comment>
<feature type="binding site" evidence="7">
    <location>
        <position position="160"/>
    </location>
    <ligand>
        <name>3-phosphoshikimate</name>
        <dbReference type="ChEBI" id="CHEBI:145989"/>
    </ligand>
</feature>
<dbReference type="Gene3D" id="3.65.10.10">
    <property type="entry name" value="Enolpyruvate transferase domain"/>
    <property type="match status" value="2"/>
</dbReference>
<accession>A0A928KX65</accession>
<comment type="similarity">
    <text evidence="2 7">Belongs to the EPSP synthase family.</text>
</comment>
<keyword evidence="7" id="KW-0963">Cytoplasm</keyword>
<comment type="caution">
    <text evidence="9">The sequence shown here is derived from an EMBL/GenBank/DDBJ whole genome shotgun (WGS) entry which is preliminary data.</text>
</comment>
<evidence type="ECO:0000256" key="3">
    <source>
        <dbReference type="ARBA" id="ARBA00022605"/>
    </source>
</evidence>
<evidence type="ECO:0000256" key="6">
    <source>
        <dbReference type="ARBA" id="ARBA00044633"/>
    </source>
</evidence>
<dbReference type="InterPro" id="IPR036968">
    <property type="entry name" value="Enolpyruvate_Tfrase_sf"/>
</dbReference>
<feature type="binding site" evidence="7">
    <location>
        <position position="161"/>
    </location>
    <ligand>
        <name>3-phosphoshikimate</name>
        <dbReference type="ChEBI" id="CHEBI:145989"/>
    </ligand>
</feature>
<feature type="binding site" evidence="7">
    <location>
        <position position="374"/>
    </location>
    <ligand>
        <name>phosphoenolpyruvate</name>
        <dbReference type="ChEBI" id="CHEBI:58702"/>
    </ligand>
</feature>
<comment type="subunit">
    <text evidence="7">Monomer.</text>
</comment>
<dbReference type="GO" id="GO:0008652">
    <property type="term" value="P:amino acid biosynthetic process"/>
    <property type="evidence" value="ECO:0007669"/>
    <property type="project" value="UniProtKB-KW"/>
</dbReference>
<comment type="function">
    <text evidence="7">Catalyzes the transfer of the enolpyruvyl moiety of phosphoenolpyruvate (PEP) to the 5-hydroxyl of shikimate-3-phosphate (S3P) to produce enolpyruvyl shikimate-3-phosphate and inorganic phosphate.</text>
</comment>
<evidence type="ECO:0000256" key="5">
    <source>
        <dbReference type="ARBA" id="ARBA00023141"/>
    </source>
</evidence>
<dbReference type="EC" id="2.5.1.19" evidence="7"/>
<name>A0A928KX65_9FIRM</name>
<dbReference type="InterPro" id="IPR023193">
    <property type="entry name" value="EPSP_synthase_CS"/>
</dbReference>
<evidence type="ECO:0000313" key="10">
    <source>
        <dbReference type="Proteomes" id="UP000754750"/>
    </source>
</evidence>
<feature type="binding site" evidence="7">
    <location>
        <position position="301"/>
    </location>
    <ligand>
        <name>3-phosphoshikimate</name>
        <dbReference type="ChEBI" id="CHEBI:145989"/>
    </ligand>
</feature>
<evidence type="ECO:0000256" key="2">
    <source>
        <dbReference type="ARBA" id="ARBA00009948"/>
    </source>
</evidence>
<evidence type="ECO:0000256" key="1">
    <source>
        <dbReference type="ARBA" id="ARBA00004811"/>
    </source>
</evidence>
<evidence type="ECO:0000256" key="4">
    <source>
        <dbReference type="ARBA" id="ARBA00022679"/>
    </source>
</evidence>
<dbReference type="Proteomes" id="UP000754750">
    <property type="component" value="Unassembled WGS sequence"/>
</dbReference>